<dbReference type="SMART" id="SM00052">
    <property type="entry name" value="EAL"/>
    <property type="match status" value="1"/>
</dbReference>
<evidence type="ECO:0000259" key="7">
    <source>
        <dbReference type="PROSITE" id="PS50887"/>
    </source>
</evidence>
<dbReference type="InterPro" id="IPR029787">
    <property type="entry name" value="Nucleotide_cyclase"/>
</dbReference>
<dbReference type="EMBL" id="RCZI01000001">
    <property type="protein sequence ID" value="TPG30393.1"/>
    <property type="molecule type" value="Genomic_DNA"/>
</dbReference>
<feature type="domain" description="PAC" evidence="5">
    <location>
        <begin position="223"/>
        <end position="273"/>
    </location>
</feature>
<evidence type="ECO:0000259" key="5">
    <source>
        <dbReference type="PROSITE" id="PS50113"/>
    </source>
</evidence>
<reference evidence="8 9" key="1">
    <citation type="journal article" date="2019" name="Environ. Microbiol.">
        <title>Species interactions and distinct microbial communities in high Arctic permafrost affected cryosols are associated with the CH4 and CO2 gas fluxes.</title>
        <authorList>
            <person name="Altshuler I."/>
            <person name="Hamel J."/>
            <person name="Turney S."/>
            <person name="Magnuson E."/>
            <person name="Levesque R."/>
            <person name="Greer C."/>
            <person name="Whyte L.G."/>
        </authorList>
    </citation>
    <scope>NUCLEOTIDE SEQUENCE [LARGE SCALE GENOMIC DNA]</scope>
    <source>
        <strain evidence="8 9">S06.C</strain>
    </source>
</reference>
<organism evidence="8 9">
    <name type="scientific">Variovorax guangxiensis</name>
    <dbReference type="NCBI Taxonomy" id="1775474"/>
    <lineage>
        <taxon>Bacteria</taxon>
        <taxon>Pseudomonadati</taxon>
        <taxon>Pseudomonadota</taxon>
        <taxon>Betaproteobacteria</taxon>
        <taxon>Burkholderiales</taxon>
        <taxon>Comamonadaceae</taxon>
        <taxon>Variovorax</taxon>
    </lineage>
</organism>
<evidence type="ECO:0000313" key="9">
    <source>
        <dbReference type="Proteomes" id="UP000319212"/>
    </source>
</evidence>
<dbReference type="SMART" id="SM00091">
    <property type="entry name" value="PAS"/>
    <property type="match status" value="1"/>
</dbReference>
<dbReference type="OrthoDB" id="9813903at2"/>
<dbReference type="Gene3D" id="3.30.70.270">
    <property type="match status" value="1"/>
</dbReference>
<dbReference type="GO" id="GO:0006355">
    <property type="term" value="P:regulation of DNA-templated transcription"/>
    <property type="evidence" value="ECO:0007669"/>
    <property type="project" value="InterPro"/>
</dbReference>
<dbReference type="InterPro" id="IPR035965">
    <property type="entry name" value="PAS-like_dom_sf"/>
</dbReference>
<dbReference type="CDD" id="cd00130">
    <property type="entry name" value="PAS"/>
    <property type="match status" value="1"/>
</dbReference>
<dbReference type="PANTHER" id="PTHR44757">
    <property type="entry name" value="DIGUANYLATE CYCLASE DGCP"/>
    <property type="match status" value="1"/>
</dbReference>
<proteinExistence type="predicted"/>
<feature type="domain" description="EAL" evidence="6">
    <location>
        <begin position="451"/>
        <end position="705"/>
    </location>
</feature>
<dbReference type="Gene3D" id="3.40.50.2300">
    <property type="match status" value="1"/>
</dbReference>
<dbReference type="SMART" id="SM00267">
    <property type="entry name" value="GGDEF"/>
    <property type="match status" value="1"/>
</dbReference>
<gene>
    <name evidence="8" type="ORF">EAH82_02580</name>
</gene>
<accession>A0A502DYH3</accession>
<dbReference type="AlphaFoldDB" id="A0A502DYH3"/>
<dbReference type="SUPFAM" id="SSF52172">
    <property type="entry name" value="CheY-like"/>
    <property type="match status" value="1"/>
</dbReference>
<evidence type="ECO:0000259" key="3">
    <source>
        <dbReference type="PROSITE" id="PS50110"/>
    </source>
</evidence>
<evidence type="ECO:0000313" key="8">
    <source>
        <dbReference type="EMBL" id="TPG30393.1"/>
    </source>
</evidence>
<dbReference type="SUPFAM" id="SSF55785">
    <property type="entry name" value="PYP-like sensor domain (PAS domain)"/>
    <property type="match status" value="1"/>
</dbReference>
<dbReference type="FunFam" id="3.30.70.270:FF:000001">
    <property type="entry name" value="Diguanylate cyclase domain protein"/>
    <property type="match status" value="1"/>
</dbReference>
<dbReference type="InterPro" id="IPR001789">
    <property type="entry name" value="Sig_transdc_resp-reg_receiver"/>
</dbReference>
<dbReference type="PROSITE" id="PS50887">
    <property type="entry name" value="GGDEF"/>
    <property type="match status" value="1"/>
</dbReference>
<dbReference type="PROSITE" id="PS50883">
    <property type="entry name" value="EAL"/>
    <property type="match status" value="1"/>
</dbReference>
<dbReference type="InterPro" id="IPR043128">
    <property type="entry name" value="Rev_trsase/Diguanyl_cyclase"/>
</dbReference>
<dbReference type="InterPro" id="IPR000014">
    <property type="entry name" value="PAS"/>
</dbReference>
<dbReference type="Gene3D" id="3.20.20.450">
    <property type="entry name" value="EAL domain"/>
    <property type="match status" value="1"/>
</dbReference>
<dbReference type="GO" id="GO:0000160">
    <property type="term" value="P:phosphorelay signal transduction system"/>
    <property type="evidence" value="ECO:0007669"/>
    <property type="project" value="InterPro"/>
</dbReference>
<sequence length="728" mass="80296">MKHRPATILIVDDQLPNRRLLEVLLAPEGYVTWSAASGREALERIALEAPDLILLDVMMPDMDGHTMARILKSKPQTSAIPIIMVTAMVDRHSRLGSLEAGAEDVLTVPVDRAELWLRVRNLLRLKAFNDFLRDHGAILEKQVRARTAELQRFRTAMDATADAIFLIDRTSLLFVEVNATACSMSGYTREELFKLGPAALGGTEPDAARRVIEDVVAGHVEHRLADVQLRRKDGRQVSIEVTRTAHRLDEHWTVVAVARDVTERKKAEHRLHHLAHYDALTSLPNRTLFYEVLRKTIGQASDGRGRVAVLIVDLDHFKKVNDTLGHAVGDELLVRFSDRLASCIQLRDAVGRLGGDEFAIVLMQEDPHDDVQARAVSVAHAIREALHAPFDLRGRSVVSTASIGISIYPEDANSADTLLQYADTAMYQAKQGGRDTSRFFTPQMNADALVRLELEMALRDALDNEEFVLHYQPKVHLGTGRVVGVEALLRWQRPGHGLVSPADFIPVLEECGLMVRAGDWVIASVCRQIRLWRASGIGDVQVAVNIAQRQFIEGDLEAEIARVLAGNDIPAHLLELELTESSLMANTAHTVAVLQGLRRRGLQISVDDFGTGYSSLAYLRRFPVDKLKIDIAFIRDITSRPDDAAITLAIIGLAHSLKLEVIAEGVETAAQLAFLQGHGCDQIQGYYFSRPLPLAALEVLLREGHALPPVTAMATAADAEAVALLAPR</sequence>
<dbReference type="NCBIfam" id="TIGR00254">
    <property type="entry name" value="GGDEF"/>
    <property type="match status" value="1"/>
</dbReference>
<dbReference type="InterPro" id="IPR052155">
    <property type="entry name" value="Biofilm_reg_signaling"/>
</dbReference>
<dbReference type="GO" id="GO:0071111">
    <property type="term" value="F:cyclic-guanylate-specific phosphodiesterase activity"/>
    <property type="evidence" value="ECO:0007669"/>
    <property type="project" value="UniProtKB-EC"/>
</dbReference>
<dbReference type="CDD" id="cd01949">
    <property type="entry name" value="GGDEF"/>
    <property type="match status" value="1"/>
</dbReference>
<dbReference type="Pfam" id="PF00989">
    <property type="entry name" value="PAS"/>
    <property type="match status" value="1"/>
</dbReference>
<comment type="catalytic activity">
    <reaction evidence="1">
        <text>3',3'-c-di-GMP + H2O = 5'-phosphoguanylyl(3'-&gt;5')guanosine + H(+)</text>
        <dbReference type="Rhea" id="RHEA:24902"/>
        <dbReference type="ChEBI" id="CHEBI:15377"/>
        <dbReference type="ChEBI" id="CHEBI:15378"/>
        <dbReference type="ChEBI" id="CHEBI:58754"/>
        <dbReference type="ChEBI" id="CHEBI:58805"/>
        <dbReference type="EC" id="3.1.4.52"/>
    </reaction>
    <physiologicalReaction direction="left-to-right" evidence="1">
        <dbReference type="Rhea" id="RHEA:24903"/>
    </physiologicalReaction>
</comment>
<dbReference type="PROSITE" id="PS50113">
    <property type="entry name" value="PAC"/>
    <property type="match status" value="1"/>
</dbReference>
<dbReference type="GO" id="GO:0071732">
    <property type="term" value="P:cellular response to nitric oxide"/>
    <property type="evidence" value="ECO:0007669"/>
    <property type="project" value="UniProtKB-ARBA"/>
</dbReference>
<dbReference type="InterPro" id="IPR000700">
    <property type="entry name" value="PAS-assoc_C"/>
</dbReference>
<evidence type="ECO:0000256" key="2">
    <source>
        <dbReference type="PROSITE-ProRule" id="PRU00169"/>
    </source>
</evidence>
<dbReference type="CDD" id="cd01948">
    <property type="entry name" value="EAL"/>
    <property type="match status" value="1"/>
</dbReference>
<evidence type="ECO:0000259" key="6">
    <source>
        <dbReference type="PROSITE" id="PS50883"/>
    </source>
</evidence>
<dbReference type="Proteomes" id="UP000319212">
    <property type="component" value="Unassembled WGS sequence"/>
</dbReference>
<name>A0A502DYH3_9BURK</name>
<dbReference type="Pfam" id="PF00563">
    <property type="entry name" value="EAL"/>
    <property type="match status" value="1"/>
</dbReference>
<dbReference type="PROSITE" id="PS50110">
    <property type="entry name" value="RESPONSE_REGULATORY"/>
    <property type="match status" value="1"/>
</dbReference>
<dbReference type="InterPro" id="IPR000160">
    <property type="entry name" value="GGDEF_dom"/>
</dbReference>
<feature type="domain" description="PAS" evidence="4">
    <location>
        <begin position="149"/>
        <end position="192"/>
    </location>
</feature>
<dbReference type="NCBIfam" id="TIGR00229">
    <property type="entry name" value="sensory_box"/>
    <property type="match status" value="1"/>
</dbReference>
<dbReference type="SMART" id="SM00448">
    <property type="entry name" value="REC"/>
    <property type="match status" value="1"/>
</dbReference>
<dbReference type="InterPro" id="IPR013767">
    <property type="entry name" value="PAS_fold"/>
</dbReference>
<feature type="domain" description="Response regulatory" evidence="3">
    <location>
        <begin position="7"/>
        <end position="123"/>
    </location>
</feature>
<protein>
    <submittedName>
        <fullName evidence="8">EAL domain-containing protein</fullName>
    </submittedName>
</protein>
<dbReference type="PROSITE" id="PS50112">
    <property type="entry name" value="PAS"/>
    <property type="match status" value="1"/>
</dbReference>
<keyword evidence="2" id="KW-0597">Phosphoprotein</keyword>
<dbReference type="SUPFAM" id="SSF141868">
    <property type="entry name" value="EAL domain-like"/>
    <property type="match status" value="1"/>
</dbReference>
<dbReference type="InterPro" id="IPR011006">
    <property type="entry name" value="CheY-like_superfamily"/>
</dbReference>
<dbReference type="RefSeq" id="WP_140838304.1">
    <property type="nucleotide sequence ID" value="NZ_RCZI01000001.1"/>
</dbReference>
<dbReference type="Pfam" id="PF00990">
    <property type="entry name" value="GGDEF"/>
    <property type="match status" value="1"/>
</dbReference>
<feature type="modified residue" description="4-aspartylphosphate" evidence="2">
    <location>
        <position position="56"/>
    </location>
</feature>
<dbReference type="FunFam" id="3.20.20.450:FF:000001">
    <property type="entry name" value="Cyclic di-GMP phosphodiesterase yahA"/>
    <property type="match status" value="1"/>
</dbReference>
<dbReference type="InterPro" id="IPR001633">
    <property type="entry name" value="EAL_dom"/>
</dbReference>
<dbReference type="Pfam" id="PF00072">
    <property type="entry name" value="Response_reg"/>
    <property type="match status" value="1"/>
</dbReference>
<dbReference type="PANTHER" id="PTHR44757:SF2">
    <property type="entry name" value="BIOFILM ARCHITECTURE MAINTENANCE PROTEIN MBAA"/>
    <property type="match status" value="1"/>
</dbReference>
<dbReference type="InterPro" id="IPR035919">
    <property type="entry name" value="EAL_sf"/>
</dbReference>
<dbReference type="Gene3D" id="3.30.450.20">
    <property type="entry name" value="PAS domain"/>
    <property type="match status" value="1"/>
</dbReference>
<evidence type="ECO:0000256" key="1">
    <source>
        <dbReference type="ARBA" id="ARBA00051114"/>
    </source>
</evidence>
<comment type="caution">
    <text evidence="8">The sequence shown here is derived from an EMBL/GenBank/DDBJ whole genome shotgun (WGS) entry which is preliminary data.</text>
</comment>
<evidence type="ECO:0000259" key="4">
    <source>
        <dbReference type="PROSITE" id="PS50112"/>
    </source>
</evidence>
<dbReference type="SUPFAM" id="SSF55073">
    <property type="entry name" value="Nucleotide cyclase"/>
    <property type="match status" value="1"/>
</dbReference>
<feature type="domain" description="GGDEF" evidence="7">
    <location>
        <begin position="305"/>
        <end position="442"/>
    </location>
</feature>